<name>A0A9P8P0R4_9ASCO</name>
<evidence type="ECO:0000259" key="6">
    <source>
        <dbReference type="Pfam" id="PF07200"/>
    </source>
</evidence>
<reference evidence="7" key="2">
    <citation type="submission" date="2021-01" db="EMBL/GenBank/DDBJ databases">
        <authorList>
            <person name="Schikora-Tamarit M.A."/>
        </authorList>
    </citation>
    <scope>NUCLEOTIDE SEQUENCE</scope>
    <source>
        <strain evidence="7">NCAIM Y.01608</strain>
    </source>
</reference>
<sequence>MLPNVPPKPLMEQVLDHDKLEYPLVPTSVTQKLKFPSELPEYFNELSTAKLQELARSPELLQSYLYKTSNFDQLGTEIVEALQKQIEYSTKLLKNVKEDIVPQTHQIDKQLEQFHEKLKKFGQLQVRMYDLLNRYSRESIIRAVERSVNEKDRETKSLVDQIRSSPAEIDEAQLASFMSTYTTERQEYYLKLEKLHRLYEERVGGLETP</sequence>
<evidence type="ECO:0000256" key="2">
    <source>
        <dbReference type="ARBA" id="ARBA00007617"/>
    </source>
</evidence>
<dbReference type="AlphaFoldDB" id="A0A9P8P0R4"/>
<protein>
    <recommendedName>
        <fullName evidence="6">VPS37 C-terminal domain-containing protein</fullName>
    </recommendedName>
</protein>
<keyword evidence="5" id="KW-0653">Protein transport</keyword>
<keyword evidence="4" id="KW-0967">Endosome</keyword>
<dbReference type="SUPFAM" id="SSF140111">
    <property type="entry name" value="Endosomal sorting complex assembly domain"/>
    <property type="match status" value="1"/>
</dbReference>
<comment type="similarity">
    <text evidence="2">Belongs to the VPS37 family.</text>
</comment>
<gene>
    <name evidence="7" type="ORF">OGATHE_004771</name>
</gene>
<dbReference type="GO" id="GO:0000813">
    <property type="term" value="C:ESCRT I complex"/>
    <property type="evidence" value="ECO:0007669"/>
    <property type="project" value="UniProtKB-ARBA"/>
</dbReference>
<evidence type="ECO:0000256" key="1">
    <source>
        <dbReference type="ARBA" id="ARBA00004177"/>
    </source>
</evidence>
<evidence type="ECO:0000256" key="5">
    <source>
        <dbReference type="ARBA" id="ARBA00022927"/>
    </source>
</evidence>
<dbReference type="Gene3D" id="1.10.287.660">
    <property type="entry name" value="Helix hairpin bin"/>
    <property type="match status" value="1"/>
</dbReference>
<evidence type="ECO:0000313" key="7">
    <source>
        <dbReference type="EMBL" id="KAH3663195.1"/>
    </source>
</evidence>
<dbReference type="InterPro" id="IPR009851">
    <property type="entry name" value="Mod_r"/>
</dbReference>
<comment type="subcellular location">
    <subcellularLocation>
        <location evidence="1">Endosome</location>
    </subcellularLocation>
</comment>
<feature type="domain" description="VPS37 C-terminal" evidence="6">
    <location>
        <begin position="45"/>
        <end position="195"/>
    </location>
</feature>
<dbReference type="InterPro" id="IPR029012">
    <property type="entry name" value="Helix_hairpin_bin_sf"/>
</dbReference>
<accession>A0A9P8P0R4</accession>
<reference evidence="7" key="1">
    <citation type="journal article" date="2021" name="Open Biol.">
        <title>Shared evolutionary footprints suggest mitochondrial oxidative damage underlies multiple complex I losses in fungi.</title>
        <authorList>
            <person name="Schikora-Tamarit M.A."/>
            <person name="Marcet-Houben M."/>
            <person name="Nosek J."/>
            <person name="Gabaldon T."/>
        </authorList>
    </citation>
    <scope>NUCLEOTIDE SEQUENCE</scope>
    <source>
        <strain evidence="7">NCAIM Y.01608</strain>
    </source>
</reference>
<dbReference type="InterPro" id="IPR037202">
    <property type="entry name" value="ESCRT_assembly_dom"/>
</dbReference>
<dbReference type="Proteomes" id="UP000788993">
    <property type="component" value="Unassembled WGS sequence"/>
</dbReference>
<evidence type="ECO:0000256" key="4">
    <source>
        <dbReference type="ARBA" id="ARBA00022753"/>
    </source>
</evidence>
<dbReference type="GO" id="GO:0072666">
    <property type="term" value="P:establishment of protein localization to vacuole"/>
    <property type="evidence" value="ECO:0007669"/>
    <property type="project" value="UniProtKB-ARBA"/>
</dbReference>
<proteinExistence type="inferred from homology"/>
<keyword evidence="8" id="KW-1185">Reference proteome</keyword>
<dbReference type="GO" id="GO:0006886">
    <property type="term" value="P:intracellular protein transport"/>
    <property type="evidence" value="ECO:0007669"/>
    <property type="project" value="UniProtKB-ARBA"/>
</dbReference>
<dbReference type="Pfam" id="PF07200">
    <property type="entry name" value="Mod_r"/>
    <property type="match status" value="1"/>
</dbReference>
<evidence type="ECO:0000313" key="8">
    <source>
        <dbReference type="Proteomes" id="UP000788993"/>
    </source>
</evidence>
<dbReference type="EMBL" id="JAEUBD010001266">
    <property type="protein sequence ID" value="KAH3663195.1"/>
    <property type="molecule type" value="Genomic_DNA"/>
</dbReference>
<keyword evidence="3" id="KW-0813">Transport</keyword>
<organism evidence="7 8">
    <name type="scientific">Ogataea polymorpha</name>
    <dbReference type="NCBI Taxonomy" id="460523"/>
    <lineage>
        <taxon>Eukaryota</taxon>
        <taxon>Fungi</taxon>
        <taxon>Dikarya</taxon>
        <taxon>Ascomycota</taxon>
        <taxon>Saccharomycotina</taxon>
        <taxon>Pichiomycetes</taxon>
        <taxon>Pichiales</taxon>
        <taxon>Pichiaceae</taxon>
        <taxon>Ogataea</taxon>
    </lineage>
</organism>
<comment type="caution">
    <text evidence="7">The sequence shown here is derived from an EMBL/GenBank/DDBJ whole genome shotgun (WGS) entry which is preliminary data.</text>
</comment>
<dbReference type="GO" id="GO:0043162">
    <property type="term" value="P:ubiquitin-dependent protein catabolic process via the multivesicular body sorting pathway"/>
    <property type="evidence" value="ECO:0007669"/>
    <property type="project" value="UniProtKB-ARBA"/>
</dbReference>
<evidence type="ECO:0000256" key="3">
    <source>
        <dbReference type="ARBA" id="ARBA00022448"/>
    </source>
</evidence>